<proteinExistence type="predicted"/>
<reference evidence="4" key="1">
    <citation type="submission" date="2015-07" db="EMBL/GenBank/DDBJ databases">
        <title>Genome sequencing project for genomic taxonomy and phylogenomics of Bacillus-like bacteria.</title>
        <authorList>
            <person name="Liu B."/>
            <person name="Wang J."/>
            <person name="Zhu Y."/>
            <person name="Liu G."/>
            <person name="Chen Q."/>
            <person name="Chen Z."/>
            <person name="Lan J."/>
            <person name="Che J."/>
            <person name="Ge C."/>
            <person name="Shi H."/>
            <person name="Pan Z."/>
            <person name="Liu X."/>
        </authorList>
    </citation>
    <scope>NUCLEOTIDE SEQUENCE [LARGE SCALE GENOMIC DNA]</scope>
    <source>
        <strain evidence="4">DSM 9887</strain>
    </source>
</reference>
<evidence type="ECO:0000313" key="2">
    <source>
        <dbReference type="EMBL" id="GED71352.1"/>
    </source>
</evidence>
<protein>
    <submittedName>
        <fullName evidence="3">Suppressor of fused protein (SUFU)</fullName>
    </submittedName>
</protein>
<name>A0A0K9YLM8_9BACL</name>
<dbReference type="EMBL" id="BJON01000020">
    <property type="protein sequence ID" value="GED71352.1"/>
    <property type="molecule type" value="Genomic_DNA"/>
</dbReference>
<reference evidence="2 5" key="3">
    <citation type="submission" date="2019-06" db="EMBL/GenBank/DDBJ databases">
        <title>Whole genome shotgun sequence of Brevibacillus reuszeri NBRC 15719.</title>
        <authorList>
            <person name="Hosoyama A."/>
            <person name="Uohara A."/>
            <person name="Ohji S."/>
            <person name="Ichikawa N."/>
        </authorList>
    </citation>
    <scope>NUCLEOTIDE SEQUENCE [LARGE SCALE GENOMIC DNA]</scope>
    <source>
        <strain evidence="2 5">NBRC 15719</strain>
    </source>
</reference>
<accession>A0A0K9YLM8</accession>
<sequence>MIVVKQVMDHYSLFFGNRGELYQCEAADVLIAVYPATRKRGWWTYATLELHKTGATECVLYSYQFDRAMITHLACIARKVAVQWEEQRSQLQTGSVYLLEGAIQEASMLDCALVTPVYYEEVGFEYYTNGKDVIRFMMLHAIAKSEAEFAEHYGLDALEELFARTCVDSLNVMRTPAI</sequence>
<feature type="domain" description="Suppressor of fused-like" evidence="1">
    <location>
        <begin position="69"/>
        <end position="174"/>
    </location>
</feature>
<organism evidence="3 4">
    <name type="scientific">Brevibacillus reuszeri</name>
    <dbReference type="NCBI Taxonomy" id="54915"/>
    <lineage>
        <taxon>Bacteria</taxon>
        <taxon>Bacillati</taxon>
        <taxon>Bacillota</taxon>
        <taxon>Bacilli</taxon>
        <taxon>Bacillales</taxon>
        <taxon>Paenibacillaceae</taxon>
        <taxon>Brevibacillus</taxon>
    </lineage>
</organism>
<keyword evidence="5" id="KW-1185">Reference proteome</keyword>
<evidence type="ECO:0000313" key="4">
    <source>
        <dbReference type="Proteomes" id="UP000036834"/>
    </source>
</evidence>
<dbReference type="PATRIC" id="fig|54915.3.peg.4724"/>
<evidence type="ECO:0000259" key="1">
    <source>
        <dbReference type="Pfam" id="PF05076"/>
    </source>
</evidence>
<dbReference type="EMBL" id="LGIQ01000011">
    <property type="protein sequence ID" value="KNB69638.1"/>
    <property type="molecule type" value="Genomic_DNA"/>
</dbReference>
<gene>
    <name evidence="3" type="ORF">ADS79_27675</name>
    <name evidence="2" type="ORF">BRE01_50540</name>
</gene>
<dbReference type="Proteomes" id="UP000319578">
    <property type="component" value="Unassembled WGS sequence"/>
</dbReference>
<dbReference type="RefSeq" id="WP_049741665.1">
    <property type="nucleotide sequence ID" value="NZ_BJON01000020.1"/>
</dbReference>
<evidence type="ECO:0000313" key="3">
    <source>
        <dbReference type="EMBL" id="KNB69638.1"/>
    </source>
</evidence>
<dbReference type="Proteomes" id="UP000036834">
    <property type="component" value="Unassembled WGS sequence"/>
</dbReference>
<comment type="caution">
    <text evidence="3">The sequence shown here is derived from an EMBL/GenBank/DDBJ whole genome shotgun (WGS) entry which is preliminary data.</text>
</comment>
<dbReference type="InterPro" id="IPR020941">
    <property type="entry name" value="SUFU-like_domain"/>
</dbReference>
<evidence type="ECO:0000313" key="5">
    <source>
        <dbReference type="Proteomes" id="UP000319578"/>
    </source>
</evidence>
<dbReference type="Pfam" id="PF05076">
    <property type="entry name" value="SUFU"/>
    <property type="match status" value="1"/>
</dbReference>
<dbReference type="OrthoDB" id="2476027at2"/>
<reference evidence="3" key="2">
    <citation type="submission" date="2015-07" db="EMBL/GenBank/DDBJ databases">
        <title>MeaNS - Measles Nucleotide Surveillance Program.</title>
        <authorList>
            <person name="Tran T."/>
            <person name="Druce J."/>
        </authorList>
    </citation>
    <scope>NUCLEOTIDE SEQUENCE</scope>
    <source>
        <strain evidence="3">DSM 9887</strain>
    </source>
</reference>
<dbReference type="AlphaFoldDB" id="A0A0K9YLM8"/>